<organism evidence="1 2">
    <name type="scientific">Discina gigas</name>
    <dbReference type="NCBI Taxonomy" id="1032678"/>
    <lineage>
        <taxon>Eukaryota</taxon>
        <taxon>Fungi</taxon>
        <taxon>Dikarya</taxon>
        <taxon>Ascomycota</taxon>
        <taxon>Pezizomycotina</taxon>
        <taxon>Pezizomycetes</taxon>
        <taxon>Pezizales</taxon>
        <taxon>Discinaceae</taxon>
        <taxon>Discina</taxon>
    </lineage>
</organism>
<dbReference type="EMBL" id="JBBBZM010000069">
    <property type="protein sequence ID" value="KAL0635462.1"/>
    <property type="molecule type" value="Genomic_DNA"/>
</dbReference>
<name>A0ABR3GHR2_9PEZI</name>
<evidence type="ECO:0000313" key="1">
    <source>
        <dbReference type="EMBL" id="KAL0635462.1"/>
    </source>
</evidence>
<reference evidence="1 2" key="1">
    <citation type="submission" date="2024-02" db="EMBL/GenBank/DDBJ databases">
        <title>Discinaceae phylogenomics.</title>
        <authorList>
            <person name="Dirks A.C."/>
            <person name="James T.Y."/>
        </authorList>
    </citation>
    <scope>NUCLEOTIDE SEQUENCE [LARGE SCALE GENOMIC DNA]</scope>
    <source>
        <strain evidence="1 2">ACD0624</strain>
    </source>
</reference>
<gene>
    <name evidence="1" type="ORF">Q9L58_005593</name>
</gene>
<dbReference type="Proteomes" id="UP001447188">
    <property type="component" value="Unassembled WGS sequence"/>
</dbReference>
<comment type="caution">
    <text evidence="1">The sequence shown here is derived from an EMBL/GenBank/DDBJ whole genome shotgun (WGS) entry which is preliminary data.</text>
</comment>
<accession>A0ABR3GHR2</accession>
<protein>
    <submittedName>
        <fullName evidence="1">Uncharacterized protein</fullName>
    </submittedName>
</protein>
<evidence type="ECO:0000313" key="2">
    <source>
        <dbReference type="Proteomes" id="UP001447188"/>
    </source>
</evidence>
<proteinExistence type="predicted"/>
<sequence length="101" mass="11434">MINGTINLSQVVSISLACKDSYDERFGKFSYLITFVYTYYAMLSARKYTSNPARSSKTPSSVSFAALHRAQKTPMLHWILDRTISKSRNGSLMRSMPSLCH</sequence>
<keyword evidence="2" id="KW-1185">Reference proteome</keyword>